<evidence type="ECO:0000313" key="8">
    <source>
        <dbReference type="Proteomes" id="UP000622890"/>
    </source>
</evidence>
<dbReference type="InterPro" id="IPR023772">
    <property type="entry name" value="DNA-bd_HTH_TetR-type_CS"/>
</dbReference>
<dbReference type="Gene3D" id="1.10.357.10">
    <property type="entry name" value="Tetracycline Repressor, domain 2"/>
    <property type="match status" value="1"/>
</dbReference>
<organism evidence="7 8">
    <name type="scientific">Noviherbaspirillum pedocola</name>
    <dbReference type="NCBI Taxonomy" id="2801341"/>
    <lineage>
        <taxon>Bacteria</taxon>
        <taxon>Pseudomonadati</taxon>
        <taxon>Pseudomonadota</taxon>
        <taxon>Betaproteobacteria</taxon>
        <taxon>Burkholderiales</taxon>
        <taxon>Oxalobacteraceae</taxon>
        <taxon>Noviherbaspirillum</taxon>
    </lineage>
</organism>
<dbReference type="AlphaFoldDB" id="A0A934SPZ2"/>
<feature type="domain" description="HTH tetR-type" evidence="6">
    <location>
        <begin position="10"/>
        <end position="70"/>
    </location>
</feature>
<reference evidence="7" key="1">
    <citation type="submission" date="2021-01" db="EMBL/GenBank/DDBJ databases">
        <title>Genome sequence of strain Noviherbaspirillum sp. DKR-6.</title>
        <authorList>
            <person name="Chaudhary D.K."/>
        </authorList>
    </citation>
    <scope>NUCLEOTIDE SEQUENCE</scope>
    <source>
        <strain evidence="7">DKR-6</strain>
    </source>
</reference>
<dbReference type="InterPro" id="IPR013572">
    <property type="entry name" value="Tscrpt_reg_MAATS_C"/>
</dbReference>
<keyword evidence="1" id="KW-0678">Repressor</keyword>
<keyword evidence="3 5" id="KW-0238">DNA-binding</keyword>
<gene>
    <name evidence="7" type="ORF">JJB74_01800</name>
</gene>
<protein>
    <submittedName>
        <fullName evidence="7">TetR family transcriptional regulator</fullName>
    </submittedName>
</protein>
<dbReference type="Pfam" id="PF08361">
    <property type="entry name" value="TetR_C_2"/>
    <property type="match status" value="1"/>
</dbReference>
<evidence type="ECO:0000256" key="4">
    <source>
        <dbReference type="ARBA" id="ARBA00023163"/>
    </source>
</evidence>
<feature type="DNA-binding region" description="H-T-H motif" evidence="5">
    <location>
        <begin position="33"/>
        <end position="52"/>
    </location>
</feature>
<keyword evidence="4" id="KW-0804">Transcription</keyword>
<evidence type="ECO:0000259" key="6">
    <source>
        <dbReference type="PROSITE" id="PS50977"/>
    </source>
</evidence>
<dbReference type="InterPro" id="IPR036271">
    <property type="entry name" value="Tet_transcr_reg_TetR-rel_C_sf"/>
</dbReference>
<dbReference type="GO" id="GO:0003700">
    <property type="term" value="F:DNA-binding transcription factor activity"/>
    <property type="evidence" value="ECO:0007669"/>
    <property type="project" value="TreeGrafter"/>
</dbReference>
<dbReference type="SUPFAM" id="SSF48498">
    <property type="entry name" value="Tetracyclin repressor-like, C-terminal domain"/>
    <property type="match status" value="1"/>
</dbReference>
<evidence type="ECO:0000313" key="7">
    <source>
        <dbReference type="EMBL" id="MBK4733355.1"/>
    </source>
</evidence>
<dbReference type="EMBL" id="JAEPBG010000001">
    <property type="protein sequence ID" value="MBK4733355.1"/>
    <property type="molecule type" value="Genomic_DNA"/>
</dbReference>
<dbReference type="PRINTS" id="PR00455">
    <property type="entry name" value="HTHTETR"/>
</dbReference>
<proteinExistence type="predicted"/>
<evidence type="ECO:0000256" key="5">
    <source>
        <dbReference type="PROSITE-ProRule" id="PRU00335"/>
    </source>
</evidence>
<evidence type="ECO:0000256" key="3">
    <source>
        <dbReference type="ARBA" id="ARBA00023125"/>
    </source>
</evidence>
<dbReference type="RefSeq" id="WP_200590099.1">
    <property type="nucleotide sequence ID" value="NZ_JAEPBG010000001.1"/>
</dbReference>
<dbReference type="PANTHER" id="PTHR30055">
    <property type="entry name" value="HTH-TYPE TRANSCRIPTIONAL REGULATOR RUTR"/>
    <property type="match status" value="1"/>
</dbReference>
<dbReference type="PANTHER" id="PTHR30055:SF240">
    <property type="entry name" value="HTH-TYPE TRANSCRIPTIONAL REGULATOR ACRR"/>
    <property type="match status" value="1"/>
</dbReference>
<evidence type="ECO:0000256" key="2">
    <source>
        <dbReference type="ARBA" id="ARBA00023015"/>
    </source>
</evidence>
<dbReference type="PROSITE" id="PS50977">
    <property type="entry name" value="HTH_TETR_2"/>
    <property type="match status" value="1"/>
</dbReference>
<dbReference type="Pfam" id="PF00440">
    <property type="entry name" value="TetR_N"/>
    <property type="match status" value="1"/>
</dbReference>
<dbReference type="GO" id="GO:0000976">
    <property type="term" value="F:transcription cis-regulatory region binding"/>
    <property type="evidence" value="ECO:0007669"/>
    <property type="project" value="TreeGrafter"/>
</dbReference>
<evidence type="ECO:0000256" key="1">
    <source>
        <dbReference type="ARBA" id="ARBA00022491"/>
    </source>
</evidence>
<dbReference type="SUPFAM" id="SSF46689">
    <property type="entry name" value="Homeodomain-like"/>
    <property type="match status" value="1"/>
</dbReference>
<comment type="caution">
    <text evidence="7">The sequence shown here is derived from an EMBL/GenBank/DDBJ whole genome shotgun (WGS) entry which is preliminary data.</text>
</comment>
<dbReference type="InterPro" id="IPR001647">
    <property type="entry name" value="HTH_TetR"/>
</dbReference>
<dbReference type="InterPro" id="IPR009057">
    <property type="entry name" value="Homeodomain-like_sf"/>
</dbReference>
<dbReference type="Proteomes" id="UP000622890">
    <property type="component" value="Unassembled WGS sequence"/>
</dbReference>
<keyword evidence="2" id="KW-0805">Transcription regulation</keyword>
<name>A0A934SPZ2_9BURK</name>
<dbReference type="InterPro" id="IPR050109">
    <property type="entry name" value="HTH-type_TetR-like_transc_reg"/>
</dbReference>
<accession>A0A934SPZ2</accession>
<keyword evidence="8" id="KW-1185">Reference proteome</keyword>
<sequence>MARATKEEALETRNRILDAAEDIFHAQGVSRTSLADVADRANVSRGAIYWHFKNKSDLFDAMCERVRLPMEEMAAPALDERQADPLGQLRRTCLFVLEQVMHNSHSRKVLGIVFHKCEYVEAAGTIVERQQEVFLRGRRHIEGSLRNAVAKGQLPSDLDTALAALMFQAQLDGLINTALFTPDGGGVERHAERLIDAAIDTLRSAPSLRCERRIP</sequence>
<dbReference type="PROSITE" id="PS01081">
    <property type="entry name" value="HTH_TETR_1"/>
    <property type="match status" value="1"/>
</dbReference>